<evidence type="ECO:0000313" key="2">
    <source>
        <dbReference type="EMBL" id="TDG80806.1"/>
    </source>
</evidence>
<evidence type="ECO:0000313" key="3">
    <source>
        <dbReference type="Proteomes" id="UP000294854"/>
    </source>
</evidence>
<dbReference type="STRING" id="1122149.FD44_GL001315"/>
<feature type="compositionally biased region" description="Basic residues" evidence="1">
    <location>
        <begin position="16"/>
        <end position="27"/>
    </location>
</feature>
<protein>
    <submittedName>
        <fullName evidence="2">Uncharacterized protein</fullName>
    </submittedName>
</protein>
<accession>A0A4R5NUL7</accession>
<dbReference type="RefSeq" id="WP_010619291.1">
    <property type="nucleotide sequence ID" value="NZ_PUFO01000006.1"/>
</dbReference>
<keyword evidence="3" id="KW-1185">Reference proteome</keyword>
<comment type="caution">
    <text evidence="2">The sequence shown here is derived from an EMBL/GenBank/DDBJ whole genome shotgun (WGS) entry which is preliminary data.</text>
</comment>
<dbReference type="AlphaFoldDB" id="A0A4R5NUL7"/>
<name>A0A4R5NUL7_9LACO</name>
<organism evidence="2 3">
    <name type="scientific">Secundilactobacillus malefermentans</name>
    <dbReference type="NCBI Taxonomy" id="176292"/>
    <lineage>
        <taxon>Bacteria</taxon>
        <taxon>Bacillati</taxon>
        <taxon>Bacillota</taxon>
        <taxon>Bacilli</taxon>
        <taxon>Lactobacillales</taxon>
        <taxon>Lactobacillaceae</taxon>
        <taxon>Secundilactobacillus</taxon>
    </lineage>
</organism>
<proteinExistence type="predicted"/>
<reference evidence="2 3" key="1">
    <citation type="journal article" date="2019" name="Appl. Microbiol. Biotechnol.">
        <title>Uncovering carbohydrate metabolism through a genotype-phenotype association study of 56 lactic acid bacteria genomes.</title>
        <authorList>
            <person name="Buron-Moles G."/>
            <person name="Chailyan A."/>
            <person name="Dolejs I."/>
            <person name="Forster J."/>
            <person name="Miks M.H."/>
        </authorList>
    </citation>
    <scope>NUCLEOTIDE SEQUENCE [LARGE SCALE GENOMIC DNA]</scope>
    <source>
        <strain evidence="2 3">ATCC 49373</strain>
    </source>
</reference>
<dbReference type="Proteomes" id="UP000294854">
    <property type="component" value="Unassembled WGS sequence"/>
</dbReference>
<sequence>MVKQGKFSRVSSQKQLKNRIKQKKQGNRRTIADEKLEEFVLVRYGLTLKKNLNKLSQETMQRFLMIWIETGQTIESTKWSIQQLTKTTLQRVNIRVPWQFFKEMAENWGVVQHFIVKELPAVPLAQRLLVTDELDKVGIQKLISEQLAVNFFIDTFQEDAKRLAGVTTEQIQQLQSSFLIDDQIDWQKVQTIFDPLGYVRNTNDDVSTQEWLKQLAQS</sequence>
<dbReference type="OrthoDB" id="2149263at2"/>
<evidence type="ECO:0000256" key="1">
    <source>
        <dbReference type="SAM" id="MobiDB-lite"/>
    </source>
</evidence>
<feature type="region of interest" description="Disordered" evidence="1">
    <location>
        <begin position="1"/>
        <end position="27"/>
    </location>
</feature>
<dbReference type="EMBL" id="PUFO01000006">
    <property type="protein sequence ID" value="TDG80806.1"/>
    <property type="molecule type" value="Genomic_DNA"/>
</dbReference>
<gene>
    <name evidence="2" type="ORF">C5L31_002054</name>
</gene>